<feature type="region of interest" description="Disordered" evidence="1">
    <location>
        <begin position="1"/>
        <end position="33"/>
    </location>
</feature>
<feature type="domain" description="C2H2-type" evidence="2">
    <location>
        <begin position="173"/>
        <end position="196"/>
    </location>
</feature>
<organism evidence="3 4">
    <name type="scientific">Pristionchus fissidentatus</name>
    <dbReference type="NCBI Taxonomy" id="1538716"/>
    <lineage>
        <taxon>Eukaryota</taxon>
        <taxon>Metazoa</taxon>
        <taxon>Ecdysozoa</taxon>
        <taxon>Nematoda</taxon>
        <taxon>Chromadorea</taxon>
        <taxon>Rhabditida</taxon>
        <taxon>Rhabditina</taxon>
        <taxon>Diplogasteromorpha</taxon>
        <taxon>Diplogasteroidea</taxon>
        <taxon>Neodiplogasteridae</taxon>
        <taxon>Pristionchus</taxon>
    </lineage>
</organism>
<evidence type="ECO:0000313" key="4">
    <source>
        <dbReference type="Proteomes" id="UP001432322"/>
    </source>
</evidence>
<accession>A0AAV5UUR8</accession>
<dbReference type="Gene3D" id="3.30.160.60">
    <property type="entry name" value="Classic Zinc Finger"/>
    <property type="match status" value="1"/>
</dbReference>
<protein>
    <recommendedName>
        <fullName evidence="2">C2H2-type domain-containing protein</fullName>
    </recommendedName>
</protein>
<proteinExistence type="predicted"/>
<reference evidence="3" key="1">
    <citation type="submission" date="2023-10" db="EMBL/GenBank/DDBJ databases">
        <title>Genome assembly of Pristionchus species.</title>
        <authorList>
            <person name="Yoshida K."/>
            <person name="Sommer R.J."/>
        </authorList>
    </citation>
    <scope>NUCLEOTIDE SEQUENCE</scope>
    <source>
        <strain evidence="3">RS5133</strain>
    </source>
</reference>
<keyword evidence="4" id="KW-1185">Reference proteome</keyword>
<dbReference type="AlphaFoldDB" id="A0AAV5UUR8"/>
<evidence type="ECO:0000259" key="2">
    <source>
        <dbReference type="PROSITE" id="PS00028"/>
    </source>
</evidence>
<comment type="caution">
    <text evidence="3">The sequence shown here is derived from an EMBL/GenBank/DDBJ whole genome shotgun (WGS) entry which is preliminary data.</text>
</comment>
<dbReference type="Proteomes" id="UP001432322">
    <property type="component" value="Unassembled WGS sequence"/>
</dbReference>
<evidence type="ECO:0000313" key="3">
    <source>
        <dbReference type="EMBL" id="GMT09895.1"/>
    </source>
</evidence>
<dbReference type="InterPro" id="IPR013087">
    <property type="entry name" value="Znf_C2H2_type"/>
</dbReference>
<name>A0AAV5UUR8_9BILA</name>
<dbReference type="PROSITE" id="PS00028">
    <property type="entry name" value="ZINC_FINGER_C2H2_1"/>
    <property type="match status" value="1"/>
</dbReference>
<dbReference type="EMBL" id="BTSY01000001">
    <property type="protein sequence ID" value="GMT09895.1"/>
    <property type="molecule type" value="Genomic_DNA"/>
</dbReference>
<dbReference type="SMART" id="SM00355">
    <property type="entry name" value="ZnF_C2H2"/>
    <property type="match status" value="4"/>
</dbReference>
<evidence type="ECO:0000256" key="1">
    <source>
        <dbReference type="SAM" id="MobiDB-lite"/>
    </source>
</evidence>
<sequence length="245" mass="28807">MEQPMVNPQSKKRRRTRSVAPETLRKRRRSASAAARLTFTRDTNQRCQLCKFVPAENSSVSSLKEHARRHGKYFRFACAHCDFKSHYSQAVRNHGYAKHQLEREFVVDKRNELTQAAWDIIYAQCFPHCIIPPAEMDENEPTHECRSCKELVKESHLYRHIMEKHESQMMCKCSLDDCSLLFVNKVEHDEHARTVHNVDFSGLPFPLHVDEDNQKIRRAFFKFEVTDDETDGNSQPKGRKRRMSE</sequence>
<gene>
    <name evidence="3" type="ORF">PFISCL1PPCAC_1192</name>
</gene>